<reference evidence="2 3" key="1">
    <citation type="journal article" date="2022" name="bioRxiv">
        <title>Genomics of Preaxostyla Flagellates Illuminates Evolutionary Transitions and the Path Towards Mitochondrial Loss.</title>
        <authorList>
            <person name="Novak L.V.F."/>
            <person name="Treitli S.C."/>
            <person name="Pyrih J."/>
            <person name="Halakuc P."/>
            <person name="Pipaliya S.V."/>
            <person name="Vacek V."/>
            <person name="Brzon O."/>
            <person name="Soukal P."/>
            <person name="Eme L."/>
            <person name="Dacks J.B."/>
            <person name="Karnkowska A."/>
            <person name="Elias M."/>
            <person name="Hampl V."/>
        </authorList>
    </citation>
    <scope>NUCLEOTIDE SEQUENCE [LARGE SCALE GENOMIC DNA]</scope>
    <source>
        <strain evidence="2">NAU3</strain>
        <tissue evidence="2">Gut</tissue>
    </source>
</reference>
<sequence length="122" mass="14180">MNIILLRKKENYEKNQRPLLENTALNSGRNSQPLQAEPNITTIEVAPIRRRACRFCDKPFATYYRVHRHEKTCRFNPEKRAQTPPEPRRHSHPSRTSEGKKVAAKAKKPTEKPIIIHDDDSA</sequence>
<name>A0ABQ9X0N8_9EUKA</name>
<protein>
    <recommendedName>
        <fullName evidence="4">C2H2-type domain-containing protein</fullName>
    </recommendedName>
</protein>
<keyword evidence="3" id="KW-1185">Reference proteome</keyword>
<evidence type="ECO:0008006" key="4">
    <source>
        <dbReference type="Google" id="ProtNLM"/>
    </source>
</evidence>
<gene>
    <name evidence="2" type="ORF">BLNAU_19690</name>
</gene>
<dbReference type="Proteomes" id="UP001281761">
    <property type="component" value="Unassembled WGS sequence"/>
</dbReference>
<feature type="region of interest" description="Disordered" evidence="1">
    <location>
        <begin position="72"/>
        <end position="122"/>
    </location>
</feature>
<organism evidence="2 3">
    <name type="scientific">Blattamonas nauphoetae</name>
    <dbReference type="NCBI Taxonomy" id="2049346"/>
    <lineage>
        <taxon>Eukaryota</taxon>
        <taxon>Metamonada</taxon>
        <taxon>Preaxostyla</taxon>
        <taxon>Oxymonadida</taxon>
        <taxon>Blattamonas</taxon>
    </lineage>
</organism>
<proteinExistence type="predicted"/>
<comment type="caution">
    <text evidence="2">The sequence shown here is derived from an EMBL/GenBank/DDBJ whole genome shotgun (WGS) entry which is preliminary data.</text>
</comment>
<feature type="compositionally biased region" description="Basic and acidic residues" evidence="1">
    <location>
        <begin position="108"/>
        <end position="122"/>
    </location>
</feature>
<evidence type="ECO:0000313" key="3">
    <source>
        <dbReference type="Proteomes" id="UP001281761"/>
    </source>
</evidence>
<feature type="compositionally biased region" description="Basic and acidic residues" evidence="1">
    <location>
        <begin position="72"/>
        <end position="81"/>
    </location>
</feature>
<accession>A0ABQ9X0N8</accession>
<evidence type="ECO:0000256" key="1">
    <source>
        <dbReference type="SAM" id="MobiDB-lite"/>
    </source>
</evidence>
<dbReference type="EMBL" id="JARBJD010000263">
    <property type="protein sequence ID" value="KAK2945361.1"/>
    <property type="molecule type" value="Genomic_DNA"/>
</dbReference>
<evidence type="ECO:0000313" key="2">
    <source>
        <dbReference type="EMBL" id="KAK2945361.1"/>
    </source>
</evidence>